<dbReference type="InterPro" id="IPR051044">
    <property type="entry name" value="MAG_DAG_Lipase"/>
</dbReference>
<protein>
    <submittedName>
        <fullName evidence="2">Alpha/beta hydrolase</fullName>
    </submittedName>
</protein>
<dbReference type="Gene3D" id="3.40.50.1820">
    <property type="entry name" value="alpha/beta hydrolase"/>
    <property type="match status" value="1"/>
</dbReference>
<gene>
    <name evidence="2" type="ORF">ACFO5X_19505</name>
</gene>
<feature type="domain" description="Serine aminopeptidase S33" evidence="1">
    <location>
        <begin position="40"/>
        <end position="293"/>
    </location>
</feature>
<dbReference type="PANTHER" id="PTHR11614">
    <property type="entry name" value="PHOSPHOLIPASE-RELATED"/>
    <property type="match status" value="1"/>
</dbReference>
<evidence type="ECO:0000259" key="1">
    <source>
        <dbReference type="Pfam" id="PF12146"/>
    </source>
</evidence>
<dbReference type="InterPro" id="IPR029058">
    <property type="entry name" value="AB_hydrolase_fold"/>
</dbReference>
<accession>A0ABV9KM92</accession>
<proteinExistence type="predicted"/>
<keyword evidence="3" id="KW-1185">Reference proteome</keyword>
<dbReference type="GO" id="GO:0016787">
    <property type="term" value="F:hydrolase activity"/>
    <property type="evidence" value="ECO:0007669"/>
    <property type="project" value="UniProtKB-KW"/>
</dbReference>
<dbReference type="Pfam" id="PF12146">
    <property type="entry name" value="Hydrolase_4"/>
    <property type="match status" value="1"/>
</dbReference>
<organism evidence="2 3">
    <name type="scientific">Seohaeicola nanhaiensis</name>
    <dbReference type="NCBI Taxonomy" id="1387282"/>
    <lineage>
        <taxon>Bacteria</taxon>
        <taxon>Pseudomonadati</taxon>
        <taxon>Pseudomonadota</taxon>
        <taxon>Alphaproteobacteria</taxon>
        <taxon>Rhodobacterales</taxon>
        <taxon>Roseobacteraceae</taxon>
        <taxon>Seohaeicola</taxon>
    </lineage>
</organism>
<name>A0ABV9KM92_9RHOB</name>
<reference evidence="3" key="1">
    <citation type="journal article" date="2019" name="Int. J. Syst. Evol. Microbiol.">
        <title>The Global Catalogue of Microorganisms (GCM) 10K type strain sequencing project: providing services to taxonomists for standard genome sequencing and annotation.</title>
        <authorList>
            <consortium name="The Broad Institute Genomics Platform"/>
            <consortium name="The Broad Institute Genome Sequencing Center for Infectious Disease"/>
            <person name="Wu L."/>
            <person name="Ma J."/>
        </authorList>
    </citation>
    <scope>NUCLEOTIDE SEQUENCE [LARGE SCALE GENOMIC DNA]</scope>
    <source>
        <strain evidence="3">CGMCC 4.7283</strain>
    </source>
</reference>
<evidence type="ECO:0000313" key="3">
    <source>
        <dbReference type="Proteomes" id="UP001595973"/>
    </source>
</evidence>
<keyword evidence="2" id="KW-0378">Hydrolase</keyword>
<comment type="caution">
    <text evidence="2">The sequence shown here is derived from an EMBL/GenBank/DDBJ whole genome shotgun (WGS) entry which is preliminary data.</text>
</comment>
<dbReference type="SUPFAM" id="SSF53474">
    <property type="entry name" value="alpha/beta-Hydrolases"/>
    <property type="match status" value="1"/>
</dbReference>
<dbReference type="InterPro" id="IPR022742">
    <property type="entry name" value="Hydrolase_4"/>
</dbReference>
<evidence type="ECO:0000313" key="2">
    <source>
        <dbReference type="EMBL" id="MFC4670746.1"/>
    </source>
</evidence>
<dbReference type="EMBL" id="JBHSGI010000028">
    <property type="protein sequence ID" value="MFC4670746.1"/>
    <property type="molecule type" value="Genomic_DNA"/>
</dbReference>
<dbReference type="RefSeq" id="WP_380720079.1">
    <property type="nucleotide sequence ID" value="NZ_JBHSGI010000028.1"/>
</dbReference>
<dbReference type="Proteomes" id="UP001595973">
    <property type="component" value="Unassembled WGS sequence"/>
</dbReference>
<sequence length="309" mass="34217">MQEAPLFIESAEAPASGSAFWIQADDGTRLRVGMWQPETTPRGTVLLFPGRSEYIEKYGRTITELVRMGFATLVIDWRGQGLADRAAQDRMAGHVDHFSDYHRDVAAMVDAAQALGLRKPWNLIGHSLGACIGLRAIIEGLPVSSCAFTGPMWNINLPPLKRAAAWPLSWTAQALGMGRVYAPGTDGKSYVLETPFEDNRLTSDPDMYAYFINQATTLKEHQIGGPSMGWLFQVLEETRNLKRLPSPDIPCIAFCGALDEVVDLPAIRERMATWPQGKLELVADAKHDLFSETPQIRANVISRIGEFFL</sequence>